<keyword evidence="4" id="KW-0067">ATP-binding</keyword>
<evidence type="ECO:0000313" key="9">
    <source>
        <dbReference type="EMBL" id="GAI33809.1"/>
    </source>
</evidence>
<evidence type="ECO:0000256" key="5">
    <source>
        <dbReference type="ARBA" id="ARBA00022917"/>
    </source>
</evidence>
<evidence type="ECO:0000256" key="1">
    <source>
        <dbReference type="ARBA" id="ARBA00013169"/>
    </source>
</evidence>
<dbReference type="InterPro" id="IPR014729">
    <property type="entry name" value="Rossmann-like_a/b/a_fold"/>
</dbReference>
<gene>
    <name evidence="9" type="ORF">S06H3_51079</name>
</gene>
<dbReference type="EC" id="6.1.1.9" evidence="1"/>
<dbReference type="PANTHER" id="PTHR11946:SF93">
    <property type="entry name" value="VALINE--TRNA LIGASE, CHLOROPLASTIC_MITOCHONDRIAL 2"/>
    <property type="match status" value="1"/>
</dbReference>
<keyword evidence="6" id="KW-0030">Aminoacyl-tRNA synthetase</keyword>
<keyword evidence="2" id="KW-0436">Ligase</keyword>
<feature type="domain" description="Aminoacyl-tRNA synthetase class Ia" evidence="8">
    <location>
        <begin position="19"/>
        <end position="186"/>
    </location>
</feature>
<evidence type="ECO:0000256" key="2">
    <source>
        <dbReference type="ARBA" id="ARBA00022598"/>
    </source>
</evidence>
<protein>
    <recommendedName>
        <fullName evidence="1">valine--tRNA ligase</fullName>
        <ecNumber evidence="1">6.1.1.9</ecNumber>
    </recommendedName>
    <alternativeName>
        <fullName evidence="7">Valyl-tRNA synthetase</fullName>
    </alternativeName>
</protein>
<organism evidence="9">
    <name type="scientific">marine sediment metagenome</name>
    <dbReference type="NCBI Taxonomy" id="412755"/>
    <lineage>
        <taxon>unclassified sequences</taxon>
        <taxon>metagenomes</taxon>
        <taxon>ecological metagenomes</taxon>
    </lineage>
</organism>
<dbReference type="GO" id="GO:0004832">
    <property type="term" value="F:valine-tRNA ligase activity"/>
    <property type="evidence" value="ECO:0007669"/>
    <property type="project" value="UniProtKB-EC"/>
</dbReference>
<dbReference type="GO" id="GO:0005829">
    <property type="term" value="C:cytosol"/>
    <property type="evidence" value="ECO:0007669"/>
    <property type="project" value="TreeGrafter"/>
</dbReference>
<dbReference type="InterPro" id="IPR001412">
    <property type="entry name" value="aa-tRNA-synth_I_CS"/>
</dbReference>
<dbReference type="Gene3D" id="3.40.50.620">
    <property type="entry name" value="HUPs"/>
    <property type="match status" value="1"/>
</dbReference>
<dbReference type="EMBL" id="BARV01032389">
    <property type="protein sequence ID" value="GAI33809.1"/>
    <property type="molecule type" value="Genomic_DNA"/>
</dbReference>
<name>X1PSF9_9ZZZZ</name>
<dbReference type="InterPro" id="IPR002303">
    <property type="entry name" value="Valyl-tRNA_ligase"/>
</dbReference>
<sequence>MSEAKMSKTYDPHLTEKRLYDWWEAQGYFKPEVNWDRTPFVISMPPPNVTGELHLGHAITASIEDLMIRYHRMRGEPTLWLPGSDHASIATHYVIERALANRELDDLLEEIGYPLPDDDRELTRWDLGREWFIKLGWAWKRKYGGIITDQGRRLGTSCDWTRERFTLDEGLSRAVRESFVRLHRRG</sequence>
<dbReference type="InterPro" id="IPR002300">
    <property type="entry name" value="aa-tRNA-synth_Ia"/>
</dbReference>
<dbReference type="PROSITE" id="PS00178">
    <property type="entry name" value="AA_TRNA_LIGASE_I"/>
    <property type="match status" value="1"/>
</dbReference>
<evidence type="ECO:0000256" key="6">
    <source>
        <dbReference type="ARBA" id="ARBA00023146"/>
    </source>
</evidence>
<dbReference type="AlphaFoldDB" id="X1PSF9"/>
<accession>X1PSF9</accession>
<evidence type="ECO:0000256" key="4">
    <source>
        <dbReference type="ARBA" id="ARBA00022840"/>
    </source>
</evidence>
<dbReference type="Pfam" id="PF00133">
    <property type="entry name" value="tRNA-synt_1"/>
    <property type="match status" value="1"/>
</dbReference>
<evidence type="ECO:0000259" key="8">
    <source>
        <dbReference type="Pfam" id="PF00133"/>
    </source>
</evidence>
<dbReference type="GO" id="GO:0005524">
    <property type="term" value="F:ATP binding"/>
    <property type="evidence" value="ECO:0007669"/>
    <property type="project" value="UniProtKB-KW"/>
</dbReference>
<dbReference type="GO" id="GO:0006438">
    <property type="term" value="P:valyl-tRNA aminoacylation"/>
    <property type="evidence" value="ECO:0007669"/>
    <property type="project" value="InterPro"/>
</dbReference>
<evidence type="ECO:0000256" key="3">
    <source>
        <dbReference type="ARBA" id="ARBA00022741"/>
    </source>
</evidence>
<dbReference type="PANTHER" id="PTHR11946">
    <property type="entry name" value="VALYL-TRNA SYNTHETASES"/>
    <property type="match status" value="1"/>
</dbReference>
<proteinExistence type="predicted"/>
<comment type="caution">
    <text evidence="9">The sequence shown here is derived from an EMBL/GenBank/DDBJ whole genome shotgun (WGS) entry which is preliminary data.</text>
</comment>
<keyword evidence="5" id="KW-0648">Protein biosynthesis</keyword>
<keyword evidence="3" id="KW-0547">Nucleotide-binding</keyword>
<reference evidence="9" key="1">
    <citation type="journal article" date="2014" name="Front. Microbiol.">
        <title>High frequency of phylogenetically diverse reductive dehalogenase-homologous genes in deep subseafloor sedimentary metagenomes.</title>
        <authorList>
            <person name="Kawai M."/>
            <person name="Futagami T."/>
            <person name="Toyoda A."/>
            <person name="Takaki Y."/>
            <person name="Nishi S."/>
            <person name="Hori S."/>
            <person name="Arai W."/>
            <person name="Tsubouchi T."/>
            <person name="Morono Y."/>
            <person name="Uchiyama I."/>
            <person name="Ito T."/>
            <person name="Fujiyama A."/>
            <person name="Inagaki F."/>
            <person name="Takami H."/>
        </authorList>
    </citation>
    <scope>NUCLEOTIDE SEQUENCE</scope>
    <source>
        <strain evidence="9">Expedition CK06-06</strain>
    </source>
</reference>
<evidence type="ECO:0000256" key="7">
    <source>
        <dbReference type="ARBA" id="ARBA00029936"/>
    </source>
</evidence>
<dbReference type="SUPFAM" id="SSF52374">
    <property type="entry name" value="Nucleotidylyl transferase"/>
    <property type="match status" value="1"/>
</dbReference>